<dbReference type="Pfam" id="PF18699">
    <property type="entry name" value="MRPL52"/>
    <property type="match status" value="1"/>
</dbReference>
<reference evidence="1" key="1">
    <citation type="submission" date="2022-07" db="EMBL/GenBank/DDBJ databases">
        <title>Chromosome-level genome of Muraenolepis orangiensis.</title>
        <authorList>
            <person name="Kim J."/>
        </authorList>
    </citation>
    <scope>NUCLEOTIDE SEQUENCE</scope>
    <source>
        <strain evidence="1">KU_S4_2022</strain>
        <tissue evidence="1">Muscle</tissue>
    </source>
</reference>
<name>A0A9Q0I483_9TELE</name>
<sequence>MLLAPPSGDVEIVQGRRQYGGPHQDAVLLSVEMLWPFLRDDGYDTSGEEMEDGRRIVMLSEEVDQGIASWQQKQDDAKRAEAHQRSLLLKPKGQLLLKTAQRKTQTL</sequence>
<dbReference type="GO" id="GO:0032543">
    <property type="term" value="P:mitochondrial translation"/>
    <property type="evidence" value="ECO:0007669"/>
    <property type="project" value="InterPro"/>
</dbReference>
<dbReference type="Proteomes" id="UP001148018">
    <property type="component" value="Unassembled WGS sequence"/>
</dbReference>
<evidence type="ECO:0000313" key="1">
    <source>
        <dbReference type="EMBL" id="KAJ3584620.1"/>
    </source>
</evidence>
<accession>A0A9Q0I483</accession>
<dbReference type="GO" id="GO:0005762">
    <property type="term" value="C:mitochondrial large ribosomal subunit"/>
    <property type="evidence" value="ECO:0007669"/>
    <property type="project" value="InterPro"/>
</dbReference>
<comment type="caution">
    <text evidence="1">The sequence shown here is derived from an EMBL/GenBank/DDBJ whole genome shotgun (WGS) entry which is preliminary data.</text>
</comment>
<evidence type="ECO:0000313" key="2">
    <source>
        <dbReference type="Proteomes" id="UP001148018"/>
    </source>
</evidence>
<dbReference type="AlphaFoldDB" id="A0A9Q0I483"/>
<dbReference type="GO" id="GO:0003735">
    <property type="term" value="F:structural constituent of ribosome"/>
    <property type="evidence" value="ECO:0007669"/>
    <property type="project" value="InterPro"/>
</dbReference>
<dbReference type="EMBL" id="JANIIK010000119">
    <property type="protein sequence ID" value="KAJ3584620.1"/>
    <property type="molecule type" value="Genomic_DNA"/>
</dbReference>
<keyword evidence="2" id="KW-1185">Reference proteome</keyword>
<dbReference type="OrthoDB" id="10249237at2759"/>
<gene>
    <name evidence="1" type="ORF">NHX12_015115</name>
</gene>
<protein>
    <submittedName>
        <fullName evidence="1">Uncharacterized protein</fullName>
    </submittedName>
</protein>
<organism evidence="1 2">
    <name type="scientific">Muraenolepis orangiensis</name>
    <name type="common">Patagonian moray cod</name>
    <dbReference type="NCBI Taxonomy" id="630683"/>
    <lineage>
        <taxon>Eukaryota</taxon>
        <taxon>Metazoa</taxon>
        <taxon>Chordata</taxon>
        <taxon>Craniata</taxon>
        <taxon>Vertebrata</taxon>
        <taxon>Euteleostomi</taxon>
        <taxon>Actinopterygii</taxon>
        <taxon>Neopterygii</taxon>
        <taxon>Teleostei</taxon>
        <taxon>Neoteleostei</taxon>
        <taxon>Acanthomorphata</taxon>
        <taxon>Zeiogadaria</taxon>
        <taxon>Gadariae</taxon>
        <taxon>Gadiformes</taxon>
        <taxon>Muraenolepidoidei</taxon>
        <taxon>Muraenolepididae</taxon>
        <taxon>Muraenolepis</taxon>
    </lineage>
</organism>
<proteinExistence type="predicted"/>
<dbReference type="InterPro" id="IPR034596">
    <property type="entry name" value="Ribosomal_mL52"/>
</dbReference>